<dbReference type="PANTHER" id="PTHR22726:SF1">
    <property type="entry name" value="METALLOENDOPEPTIDASE OMA1, MITOCHONDRIAL"/>
    <property type="match status" value="1"/>
</dbReference>
<accession>A0A126V287</accession>
<keyword evidence="3" id="KW-0479">Metal-binding</keyword>
<dbReference type="AlphaFoldDB" id="A0A126V287"/>
<dbReference type="STRING" id="1579316.RC74_15110"/>
<dbReference type="RefSeq" id="WP_039002089.1">
    <property type="nucleotide sequence ID" value="NZ_CP014327.1"/>
</dbReference>
<evidence type="ECO:0000256" key="5">
    <source>
        <dbReference type="ARBA" id="ARBA00022833"/>
    </source>
</evidence>
<gene>
    <name evidence="9" type="ORF">RC74_15110</name>
</gene>
<name>A0A126V287_9RHOB</name>
<keyword evidence="5" id="KW-0862">Zinc</keyword>
<proteinExistence type="predicted"/>
<protein>
    <submittedName>
        <fullName evidence="9">Peptidase M48</fullName>
    </submittedName>
</protein>
<evidence type="ECO:0000313" key="10">
    <source>
        <dbReference type="Proteomes" id="UP000070371"/>
    </source>
</evidence>
<dbReference type="PANTHER" id="PTHR22726">
    <property type="entry name" value="METALLOENDOPEPTIDASE OMA1"/>
    <property type="match status" value="1"/>
</dbReference>
<dbReference type="InterPro" id="IPR011990">
    <property type="entry name" value="TPR-like_helical_dom_sf"/>
</dbReference>
<dbReference type="GO" id="GO:0046872">
    <property type="term" value="F:metal ion binding"/>
    <property type="evidence" value="ECO:0007669"/>
    <property type="project" value="UniProtKB-KW"/>
</dbReference>
<evidence type="ECO:0000313" key="9">
    <source>
        <dbReference type="EMBL" id="AML52424.1"/>
    </source>
</evidence>
<dbReference type="Gene3D" id="1.25.40.10">
    <property type="entry name" value="Tetratricopeptide repeat domain"/>
    <property type="match status" value="1"/>
</dbReference>
<evidence type="ECO:0000256" key="3">
    <source>
        <dbReference type="ARBA" id="ARBA00022723"/>
    </source>
</evidence>
<dbReference type="GO" id="GO:0016020">
    <property type="term" value="C:membrane"/>
    <property type="evidence" value="ECO:0007669"/>
    <property type="project" value="TreeGrafter"/>
</dbReference>
<dbReference type="Gene3D" id="3.30.2010.10">
    <property type="entry name" value="Metalloproteases ('zincins'), catalytic domain"/>
    <property type="match status" value="1"/>
</dbReference>
<keyword evidence="6" id="KW-0482">Metalloprotease</keyword>
<feature type="domain" description="Peptidase M48" evidence="8">
    <location>
        <begin position="35"/>
        <end position="225"/>
    </location>
</feature>
<organism evidence="9 10">
    <name type="scientific">Falsihalocynthiibacter arcticus</name>
    <dbReference type="NCBI Taxonomy" id="1579316"/>
    <lineage>
        <taxon>Bacteria</taxon>
        <taxon>Pseudomonadati</taxon>
        <taxon>Pseudomonadota</taxon>
        <taxon>Alphaproteobacteria</taxon>
        <taxon>Rhodobacterales</taxon>
        <taxon>Roseobacteraceae</taxon>
        <taxon>Falsihalocynthiibacter</taxon>
    </lineage>
</organism>
<dbReference type="GO" id="GO:0004222">
    <property type="term" value="F:metalloendopeptidase activity"/>
    <property type="evidence" value="ECO:0007669"/>
    <property type="project" value="InterPro"/>
</dbReference>
<comment type="cofactor">
    <cofactor evidence="1">
        <name>Zn(2+)</name>
        <dbReference type="ChEBI" id="CHEBI:29105"/>
    </cofactor>
</comment>
<dbReference type="OrthoDB" id="9814887at2"/>
<dbReference type="InterPro" id="IPR051156">
    <property type="entry name" value="Mito/Outer_Membr_Metalloprot"/>
</dbReference>
<dbReference type="InterPro" id="IPR001915">
    <property type="entry name" value="Peptidase_M48"/>
</dbReference>
<evidence type="ECO:0000259" key="8">
    <source>
        <dbReference type="Pfam" id="PF01435"/>
    </source>
</evidence>
<evidence type="ECO:0000256" key="6">
    <source>
        <dbReference type="ARBA" id="ARBA00023049"/>
    </source>
</evidence>
<sequence>MQAFFRIPFFRLLFVLLLCLQPFSARAASLIRDPDIEQALHRLATPVLVAAGLNPGRIQILLINDKSMNAFVIDQNHIFIHTGLMLRIKSAAQIQGVIAHEAAHIANGHITQRIVLADGISAVAGIGIILGVAIAASTGRPDAGAAVAAGVASSAQRSFLTHTRAEEASADQSGFRYTASAGVDPAAMIEVLNLFKGQEVLGTSRQDAYVRSHPLTSQRLRAARGFAAAYGGNVKDSREADYWFARAKSKLAAFLQNPQAERRKLKASDTGEIAQMVRAITYHRQANANKALSAMNSVLAARPNDPYYRELQAQILMESRQFDAALGAYAMALNGAPKNAIIMAGYGRALLAAGGSANEAKALNVLIKARALDGQDPRLLRDLAVAYAKAKQPGMASLVTAERFALDGKFKDAAIHAKRAADQLPHGSTGARQAQDILFTAERLEKKGKNRN</sequence>
<keyword evidence="10" id="KW-1185">Reference proteome</keyword>
<dbReference type="SUPFAM" id="SSF48452">
    <property type="entry name" value="TPR-like"/>
    <property type="match status" value="1"/>
</dbReference>
<dbReference type="KEGG" id="hat:RC74_15110"/>
<keyword evidence="2" id="KW-0645">Protease</keyword>
<evidence type="ECO:0000256" key="7">
    <source>
        <dbReference type="SAM" id="SignalP"/>
    </source>
</evidence>
<keyword evidence="7" id="KW-0732">Signal</keyword>
<evidence type="ECO:0000256" key="2">
    <source>
        <dbReference type="ARBA" id="ARBA00022670"/>
    </source>
</evidence>
<feature type="chain" id="PRO_5007443237" evidence="7">
    <location>
        <begin position="28"/>
        <end position="452"/>
    </location>
</feature>
<dbReference type="Pfam" id="PF01435">
    <property type="entry name" value="Peptidase_M48"/>
    <property type="match status" value="1"/>
</dbReference>
<dbReference type="GO" id="GO:0051603">
    <property type="term" value="P:proteolysis involved in protein catabolic process"/>
    <property type="evidence" value="ECO:0007669"/>
    <property type="project" value="TreeGrafter"/>
</dbReference>
<feature type="signal peptide" evidence="7">
    <location>
        <begin position="1"/>
        <end position="27"/>
    </location>
</feature>
<dbReference type="Proteomes" id="UP000070371">
    <property type="component" value="Chromosome"/>
</dbReference>
<keyword evidence="4" id="KW-0378">Hydrolase</keyword>
<evidence type="ECO:0000256" key="4">
    <source>
        <dbReference type="ARBA" id="ARBA00022801"/>
    </source>
</evidence>
<dbReference type="EMBL" id="CP014327">
    <property type="protein sequence ID" value="AML52424.1"/>
    <property type="molecule type" value="Genomic_DNA"/>
</dbReference>
<dbReference type="CDD" id="cd07324">
    <property type="entry name" value="M48C_Oma1-like"/>
    <property type="match status" value="1"/>
</dbReference>
<reference evidence="9 10" key="1">
    <citation type="submission" date="2016-02" db="EMBL/GenBank/DDBJ databases">
        <title>Complete genome sequence of Halocynthiibacter arcticus PAMC 20958t from arctic marine sediment.</title>
        <authorList>
            <person name="Lee Y.M."/>
            <person name="Baek K."/>
            <person name="Lee H.K."/>
            <person name="Shin S.C."/>
        </authorList>
    </citation>
    <scope>NUCLEOTIDE SEQUENCE [LARGE SCALE GENOMIC DNA]</scope>
    <source>
        <strain evidence="9">PAMC 20958</strain>
    </source>
</reference>
<evidence type="ECO:0000256" key="1">
    <source>
        <dbReference type="ARBA" id="ARBA00001947"/>
    </source>
</evidence>